<comment type="similarity">
    <text evidence="8">Belongs to the MntP (TC 9.B.29) family.</text>
</comment>
<keyword evidence="4 8" id="KW-1133">Transmembrane helix</keyword>
<keyword evidence="1 8" id="KW-0813">Transport</keyword>
<evidence type="ECO:0000256" key="1">
    <source>
        <dbReference type="ARBA" id="ARBA00022448"/>
    </source>
</evidence>
<feature type="transmembrane region" description="Helical" evidence="8">
    <location>
        <begin position="41"/>
        <end position="62"/>
    </location>
</feature>
<dbReference type="InterPro" id="IPR003810">
    <property type="entry name" value="Mntp/YtaF"/>
</dbReference>
<dbReference type="PANTHER" id="PTHR35529:SF1">
    <property type="entry name" value="MANGANESE EFFLUX PUMP MNTP-RELATED"/>
    <property type="match status" value="1"/>
</dbReference>
<dbReference type="GO" id="GO:0005384">
    <property type="term" value="F:manganese ion transmembrane transporter activity"/>
    <property type="evidence" value="ECO:0007669"/>
    <property type="project" value="UniProtKB-UniRule"/>
</dbReference>
<keyword evidence="6 8" id="KW-0472">Membrane</keyword>
<dbReference type="PANTHER" id="PTHR35529">
    <property type="entry name" value="MANGANESE EFFLUX PUMP MNTP-RELATED"/>
    <property type="match status" value="1"/>
</dbReference>
<keyword evidence="5 8" id="KW-0406">Ion transport</keyword>
<keyword evidence="7 8" id="KW-0464">Manganese</keyword>
<feature type="transmembrane region" description="Helical" evidence="8">
    <location>
        <begin position="162"/>
        <end position="183"/>
    </location>
</feature>
<comment type="caution">
    <text evidence="9">The sequence shown here is derived from an EMBL/GenBank/DDBJ whole genome shotgun (WGS) entry which is preliminary data.</text>
</comment>
<evidence type="ECO:0000256" key="5">
    <source>
        <dbReference type="ARBA" id="ARBA00023065"/>
    </source>
</evidence>
<dbReference type="Proteomes" id="UP000030153">
    <property type="component" value="Unassembled WGS sequence"/>
</dbReference>
<dbReference type="Pfam" id="PF02659">
    <property type="entry name" value="Mntp"/>
    <property type="match status" value="1"/>
</dbReference>
<keyword evidence="10" id="KW-1185">Reference proteome</keyword>
<evidence type="ECO:0000256" key="4">
    <source>
        <dbReference type="ARBA" id="ARBA00022989"/>
    </source>
</evidence>
<keyword evidence="3 8" id="KW-0812">Transmembrane</keyword>
<evidence type="ECO:0000256" key="3">
    <source>
        <dbReference type="ARBA" id="ARBA00022692"/>
    </source>
</evidence>
<dbReference type="InterPro" id="IPR022929">
    <property type="entry name" value="Put_MntP"/>
</dbReference>
<reference evidence="9 10" key="1">
    <citation type="submission" date="2013-08" db="EMBL/GenBank/DDBJ databases">
        <title>Genome of Pontibacillus chungwhensis.</title>
        <authorList>
            <person name="Wang Q."/>
            <person name="Wang G."/>
        </authorList>
    </citation>
    <scope>NUCLEOTIDE SEQUENCE [LARGE SCALE GENOMIC DNA]</scope>
    <source>
        <strain evidence="9 10">BH030062</strain>
    </source>
</reference>
<dbReference type="GO" id="GO:0005886">
    <property type="term" value="C:plasma membrane"/>
    <property type="evidence" value="ECO:0007669"/>
    <property type="project" value="UniProtKB-SubCell"/>
</dbReference>
<dbReference type="OrthoDB" id="1679700at2"/>
<evidence type="ECO:0000313" key="10">
    <source>
        <dbReference type="Proteomes" id="UP000030153"/>
    </source>
</evidence>
<dbReference type="HAMAP" id="MF_01521">
    <property type="entry name" value="MntP_pump"/>
    <property type="match status" value="1"/>
</dbReference>
<dbReference type="AlphaFoldDB" id="A0A0A2V0B8"/>
<feature type="transmembrane region" description="Helical" evidence="8">
    <location>
        <begin position="68"/>
        <end position="90"/>
    </location>
</feature>
<feature type="transmembrane region" description="Helical" evidence="8">
    <location>
        <begin position="102"/>
        <end position="123"/>
    </location>
</feature>
<accession>A0A0A2V0B8</accession>
<dbReference type="EMBL" id="AVBG01000002">
    <property type="protein sequence ID" value="KGP92458.1"/>
    <property type="molecule type" value="Genomic_DNA"/>
</dbReference>
<proteinExistence type="inferred from homology"/>
<evidence type="ECO:0000256" key="2">
    <source>
        <dbReference type="ARBA" id="ARBA00022475"/>
    </source>
</evidence>
<dbReference type="RefSeq" id="WP_036780022.1">
    <property type="nucleotide sequence ID" value="NZ_AVBG01000002.1"/>
</dbReference>
<feature type="transmembrane region" description="Helical" evidence="8">
    <location>
        <begin position="135"/>
        <end position="155"/>
    </location>
</feature>
<name>A0A0A2V0B8_9BACI</name>
<organism evidence="9 10">
    <name type="scientific">Pontibacillus chungwhensis BH030062</name>
    <dbReference type="NCBI Taxonomy" id="1385513"/>
    <lineage>
        <taxon>Bacteria</taxon>
        <taxon>Bacillati</taxon>
        <taxon>Bacillota</taxon>
        <taxon>Bacilli</taxon>
        <taxon>Bacillales</taxon>
        <taxon>Bacillaceae</taxon>
        <taxon>Pontibacillus</taxon>
    </lineage>
</organism>
<sequence>MDSVSILGEMITLAMMAIALGMDAFSIGLGMGMIPLRLRKIGTIGLTVGIFHVIMPFGGMVLGRFLSAQLGSVATVAGGVLLLILGAQMFYSSFNKDETPAFTPVGFGLIIFSLSVSLDSFSVGLSLGMSGARTLVTLILFGLASTVLTWGGLLLGKKVQGLLGTYSEMFGGSILCAFGLQLIL</sequence>
<evidence type="ECO:0000256" key="7">
    <source>
        <dbReference type="ARBA" id="ARBA00023211"/>
    </source>
</evidence>
<comment type="function">
    <text evidence="8">Probably functions as a manganese efflux pump.</text>
</comment>
<dbReference type="STRING" id="1385513.N780_13765"/>
<evidence type="ECO:0000256" key="6">
    <source>
        <dbReference type="ARBA" id="ARBA00023136"/>
    </source>
</evidence>
<protein>
    <recommendedName>
        <fullName evidence="8">Putative manganese efflux pump MntP</fullName>
    </recommendedName>
</protein>
<comment type="subcellular location">
    <subcellularLocation>
        <location evidence="8">Cell membrane</location>
        <topology evidence="8">Multi-pass membrane protein</topology>
    </subcellularLocation>
</comment>
<keyword evidence="2 8" id="KW-1003">Cell membrane</keyword>
<feature type="transmembrane region" description="Helical" evidence="8">
    <location>
        <begin position="6"/>
        <end position="29"/>
    </location>
</feature>
<evidence type="ECO:0000256" key="8">
    <source>
        <dbReference type="HAMAP-Rule" id="MF_01521"/>
    </source>
</evidence>
<dbReference type="eggNOG" id="COG1971">
    <property type="taxonomic scope" value="Bacteria"/>
</dbReference>
<gene>
    <name evidence="8" type="primary">mntP</name>
    <name evidence="9" type="ORF">N780_13765</name>
</gene>
<evidence type="ECO:0000313" key="9">
    <source>
        <dbReference type="EMBL" id="KGP92458.1"/>
    </source>
</evidence>